<evidence type="ECO:0000256" key="2">
    <source>
        <dbReference type="SAM" id="MobiDB-lite"/>
    </source>
</evidence>
<feature type="compositionally biased region" description="Low complexity" evidence="2">
    <location>
        <begin position="92"/>
        <end position="118"/>
    </location>
</feature>
<dbReference type="NCBIfam" id="TIGR01554">
    <property type="entry name" value="major_cap_HK97"/>
    <property type="match status" value="1"/>
</dbReference>
<comment type="caution">
    <text evidence="4">The sequence shown here is derived from an EMBL/GenBank/DDBJ whole genome shotgun (WGS) entry which is preliminary data.</text>
</comment>
<reference evidence="4 5" key="1">
    <citation type="journal article" date="2019" name="Appl. Environ. Microbiol.">
        <title>Genetic determinants of hydroxycinnamic acid metabolism in heterofermentative lactobacilli.</title>
        <authorList>
            <person name="Gaur G."/>
            <person name="Oh J.H."/>
            <person name="Filannino P."/>
            <person name="Gobbetti M."/>
            <person name="van Pijkeren J.P."/>
            <person name="Ganzle M.G."/>
        </authorList>
    </citation>
    <scope>NUCLEOTIDE SEQUENCE [LARGE SCALE GENOMIC DNA]</scope>
    <source>
        <strain evidence="4 5">FUA3583</strain>
    </source>
</reference>
<dbReference type="Gene3D" id="3.30.2400.10">
    <property type="entry name" value="Major capsid protein gp5"/>
    <property type="match status" value="1"/>
</dbReference>
<organism evidence="4 5">
    <name type="scientific">Furfurilactobacillus rossiae</name>
    <dbReference type="NCBI Taxonomy" id="231049"/>
    <lineage>
        <taxon>Bacteria</taxon>
        <taxon>Bacillati</taxon>
        <taxon>Bacillota</taxon>
        <taxon>Bacilli</taxon>
        <taxon>Lactobacillales</taxon>
        <taxon>Lactobacillaceae</taxon>
        <taxon>Furfurilactobacillus</taxon>
    </lineage>
</organism>
<evidence type="ECO:0000256" key="1">
    <source>
        <dbReference type="ARBA" id="ARBA00004328"/>
    </source>
</evidence>
<accession>A0A7C9MM37</accession>
<feature type="compositionally biased region" description="Acidic residues" evidence="2">
    <location>
        <begin position="70"/>
        <end position="91"/>
    </location>
</feature>
<name>A0A7C9MM37_9LACO</name>
<feature type="region of interest" description="Disordered" evidence="2">
    <location>
        <begin position="64"/>
        <end position="129"/>
    </location>
</feature>
<gene>
    <name evidence="4" type="ORF">GB992_00770</name>
</gene>
<proteinExistence type="predicted"/>
<evidence type="ECO:0000313" key="5">
    <source>
        <dbReference type="Proteomes" id="UP000480570"/>
    </source>
</evidence>
<protein>
    <submittedName>
        <fullName evidence="4">Phage major capsid protein</fullName>
    </submittedName>
</protein>
<dbReference type="InterPro" id="IPR024455">
    <property type="entry name" value="Phage_capsid"/>
</dbReference>
<dbReference type="InterPro" id="IPR054612">
    <property type="entry name" value="Phage_capsid-like_C"/>
</dbReference>
<dbReference type="Proteomes" id="UP000480570">
    <property type="component" value="Unassembled WGS sequence"/>
</dbReference>
<dbReference type="EMBL" id="WEZT01000002">
    <property type="protein sequence ID" value="MYV04443.1"/>
    <property type="molecule type" value="Genomic_DNA"/>
</dbReference>
<sequence length="449" mass="47473">MTKKESLTKQLADKKAEKLELTKKTRAMADDADSNVADVQSNLDAIAAVQADIDQLQSDLGVIAQASGLSDDDGSEDTGDEDTSEATENDSGDASQAQGSADSADSQDSAATSAASQQTRDDDDDDDDEIEQDSLISHAKGANKRAMKTIKTNEKSEEVRSFEQFLKTGQVQKRDIVGGFTSGDGEAVLPEEILDVMKVPNDPTQLGGYVNKVSVSAPTGKLPILQKASAQLVSAAELADNPAIAKASITPVPYDVQTLRGMLPVSFEMTQDYPNITSLLATYIQDVQASTEQHKIGAVLQTATPVAAKTADDLKDAFNVGLTNYGSDVKWIVSESMFSAIDKLKDGDGRYLLQDSIGAASGKTLFGADLIVVADDVLGNAGDAKAFVGSLKAFVLEAVRGQMTLNWDRNEQFEQVLGVAMRADFKAADTAAGKFVTYTASATSSTPSK</sequence>
<comment type="subcellular location">
    <subcellularLocation>
        <location evidence="1">Virion</location>
    </subcellularLocation>
</comment>
<dbReference type="Pfam" id="PF05065">
    <property type="entry name" value="Phage_capsid"/>
    <property type="match status" value="1"/>
</dbReference>
<evidence type="ECO:0000313" key="4">
    <source>
        <dbReference type="EMBL" id="MYV04443.1"/>
    </source>
</evidence>
<evidence type="ECO:0000259" key="3">
    <source>
        <dbReference type="Pfam" id="PF05065"/>
    </source>
</evidence>
<dbReference type="AlphaFoldDB" id="A0A7C9MM37"/>
<dbReference type="SUPFAM" id="SSF56563">
    <property type="entry name" value="Major capsid protein gp5"/>
    <property type="match status" value="1"/>
</dbReference>
<feature type="domain" description="Phage capsid-like C-terminal" evidence="3">
    <location>
        <begin position="216"/>
        <end position="436"/>
    </location>
</feature>
<dbReference type="Gene3D" id="3.30.2320.10">
    <property type="entry name" value="hypothetical protein PF0899 domain"/>
    <property type="match status" value="1"/>
</dbReference>